<protein>
    <submittedName>
        <fullName evidence="3">NDP-sugar pyrophosphorylase, includes eIF-2Bgamma, eIF-2Bepsilon, and LPS biosynthesis proteins</fullName>
    </submittedName>
</protein>
<dbReference type="InterPro" id="IPR050486">
    <property type="entry name" value="Mannose-1P_guanyltransferase"/>
</dbReference>
<dbReference type="InterPro" id="IPR029044">
    <property type="entry name" value="Nucleotide-diphossugar_trans"/>
</dbReference>
<organism evidence="3 4">
    <name type="scientific">Pseudonocardia thermophila</name>
    <dbReference type="NCBI Taxonomy" id="1848"/>
    <lineage>
        <taxon>Bacteria</taxon>
        <taxon>Bacillati</taxon>
        <taxon>Actinomycetota</taxon>
        <taxon>Actinomycetes</taxon>
        <taxon>Pseudonocardiales</taxon>
        <taxon>Pseudonocardiaceae</taxon>
        <taxon>Pseudonocardia</taxon>
    </lineage>
</organism>
<dbReference type="PANTHER" id="PTHR22572">
    <property type="entry name" value="SUGAR-1-PHOSPHATE GUANYL TRANSFERASE"/>
    <property type="match status" value="1"/>
</dbReference>
<feature type="region of interest" description="Disordered" evidence="1">
    <location>
        <begin position="242"/>
        <end position="264"/>
    </location>
</feature>
<dbReference type="RefSeq" id="WP_073460153.1">
    <property type="nucleotide sequence ID" value="NZ_FRAP01000026.1"/>
</dbReference>
<dbReference type="Gene3D" id="3.90.550.10">
    <property type="entry name" value="Spore Coat Polysaccharide Biosynthesis Protein SpsA, Chain A"/>
    <property type="match status" value="1"/>
</dbReference>
<keyword evidence="4" id="KW-1185">Reference proteome</keyword>
<dbReference type="InterPro" id="IPR005835">
    <property type="entry name" value="NTP_transferase_dom"/>
</dbReference>
<dbReference type="STRING" id="1848.SAMN05443637_12682"/>
<reference evidence="3 4" key="1">
    <citation type="submission" date="2016-11" db="EMBL/GenBank/DDBJ databases">
        <authorList>
            <person name="Jaros S."/>
            <person name="Januszkiewicz K."/>
            <person name="Wedrychowicz H."/>
        </authorList>
    </citation>
    <scope>NUCLEOTIDE SEQUENCE [LARGE SCALE GENOMIC DNA]</scope>
    <source>
        <strain evidence="3 4">DSM 43832</strain>
    </source>
</reference>
<name>A0A1M7A930_PSETH</name>
<evidence type="ECO:0000259" key="2">
    <source>
        <dbReference type="Pfam" id="PF00483"/>
    </source>
</evidence>
<evidence type="ECO:0000256" key="1">
    <source>
        <dbReference type="SAM" id="MobiDB-lite"/>
    </source>
</evidence>
<dbReference type="EMBL" id="FRAP01000026">
    <property type="protein sequence ID" value="SHL39138.1"/>
    <property type="molecule type" value="Genomic_DNA"/>
</dbReference>
<accession>A0A1M7A930</accession>
<proteinExistence type="predicted"/>
<dbReference type="SUPFAM" id="SSF53448">
    <property type="entry name" value="Nucleotide-diphospho-sugar transferases"/>
    <property type="match status" value="1"/>
</dbReference>
<dbReference type="AlphaFoldDB" id="A0A1M7A930"/>
<feature type="domain" description="Nucleotidyl transferase" evidence="2">
    <location>
        <begin position="6"/>
        <end position="231"/>
    </location>
</feature>
<gene>
    <name evidence="3" type="ORF">SAMN05443637_12682</name>
</gene>
<sequence length="264" mass="29361">MTARRAVVLAGGLGTRLRPYTAVIPKPLLPVGDQPILEIVLRQLRRHGFDRVSIATGHLAQLIEAFFGDGGAFDLKIDYFREREALGTVGALAMIEGLEESFLVMNGDVLTDLDYTQLMNDHIRSGAAATIAARRQEVKISLGVLHFGDESDGTRVTDYVEKPAIHYEASMGVYCFSPRALEHIVPGERLDFPELVLRLIRAGETVNAWRSDAYWLDIGRHDDYERATEEFERMRHRLLPEPPQLFGPRTAPAEPAPVAMGRGA</sequence>
<evidence type="ECO:0000313" key="3">
    <source>
        <dbReference type="EMBL" id="SHL39138.1"/>
    </source>
</evidence>
<dbReference type="Pfam" id="PF00483">
    <property type="entry name" value="NTP_transferase"/>
    <property type="match status" value="1"/>
</dbReference>
<evidence type="ECO:0000313" key="4">
    <source>
        <dbReference type="Proteomes" id="UP000184363"/>
    </source>
</evidence>
<dbReference type="OrthoDB" id="9801810at2"/>
<dbReference type="Proteomes" id="UP000184363">
    <property type="component" value="Unassembled WGS sequence"/>
</dbReference>